<dbReference type="Proteomes" id="UP001595805">
    <property type="component" value="Unassembled WGS sequence"/>
</dbReference>
<accession>A0ABV8AUL9</accession>
<evidence type="ECO:0000313" key="2">
    <source>
        <dbReference type="Proteomes" id="UP001595805"/>
    </source>
</evidence>
<sequence>MKDFNITEMEALTLVGQGQQVTPSGTYPFDEVVKGIRIKSFQTIAVTEPMSTAGILGVAFACSPPPPQSASNLADVKIINLKEITLPTGETLKIGDDISSYFGMNYYFAEGTRPIPEFLEGTLELFADDFFKLAWVQNPVSELNLVFTIRVQLESGLEFSLTDEILNIR</sequence>
<comment type="caution">
    <text evidence="1">The sequence shown here is derived from an EMBL/GenBank/DDBJ whole genome shotgun (WGS) entry which is preliminary data.</text>
</comment>
<keyword evidence="2" id="KW-1185">Reference proteome</keyword>
<proteinExistence type="predicted"/>
<reference evidence="2" key="1">
    <citation type="journal article" date="2019" name="Int. J. Syst. Evol. Microbiol.">
        <title>The Global Catalogue of Microorganisms (GCM) 10K type strain sequencing project: providing services to taxonomists for standard genome sequencing and annotation.</title>
        <authorList>
            <consortium name="The Broad Institute Genomics Platform"/>
            <consortium name="The Broad Institute Genome Sequencing Center for Infectious Disease"/>
            <person name="Wu L."/>
            <person name="Ma J."/>
        </authorList>
    </citation>
    <scope>NUCLEOTIDE SEQUENCE [LARGE SCALE GENOMIC DNA]</scope>
    <source>
        <strain evidence="2">CCUG 60523</strain>
    </source>
</reference>
<gene>
    <name evidence="1" type="ORF">ACFOSV_15970</name>
</gene>
<protein>
    <submittedName>
        <fullName evidence="1">Uncharacterized protein</fullName>
    </submittedName>
</protein>
<dbReference type="RefSeq" id="WP_377907041.1">
    <property type="nucleotide sequence ID" value="NZ_JBHRZS010000007.1"/>
</dbReference>
<organism evidence="1 2">
    <name type="scientific">Algoriphagus namhaensis</name>
    <dbReference type="NCBI Taxonomy" id="915353"/>
    <lineage>
        <taxon>Bacteria</taxon>
        <taxon>Pseudomonadati</taxon>
        <taxon>Bacteroidota</taxon>
        <taxon>Cytophagia</taxon>
        <taxon>Cytophagales</taxon>
        <taxon>Cyclobacteriaceae</taxon>
        <taxon>Algoriphagus</taxon>
    </lineage>
</organism>
<dbReference type="EMBL" id="JBHRZS010000007">
    <property type="protein sequence ID" value="MFC3881693.1"/>
    <property type="molecule type" value="Genomic_DNA"/>
</dbReference>
<evidence type="ECO:0000313" key="1">
    <source>
        <dbReference type="EMBL" id="MFC3881693.1"/>
    </source>
</evidence>
<name>A0ABV8AUL9_9BACT</name>